<dbReference type="EMBL" id="CP017781">
    <property type="protein sequence ID" value="AOZ70120.1"/>
    <property type="molecule type" value="Genomic_DNA"/>
</dbReference>
<dbReference type="Gene3D" id="1.10.101.10">
    <property type="entry name" value="PGBD-like superfamily/PGBD"/>
    <property type="match status" value="1"/>
</dbReference>
<dbReference type="STRING" id="1850250.LPB142_12995"/>
<name>A0A1D9MEB8_9RHOB</name>
<dbReference type="InterPro" id="IPR036366">
    <property type="entry name" value="PGBDSf"/>
</dbReference>
<feature type="compositionally biased region" description="Low complexity" evidence="1">
    <location>
        <begin position="112"/>
        <end position="125"/>
    </location>
</feature>
<keyword evidence="4" id="KW-1185">Reference proteome</keyword>
<evidence type="ECO:0000256" key="1">
    <source>
        <dbReference type="SAM" id="MobiDB-lite"/>
    </source>
</evidence>
<accession>A0A1D9MEB8</accession>
<feature type="domain" description="SPOR" evidence="2">
    <location>
        <begin position="21"/>
        <end position="97"/>
    </location>
</feature>
<dbReference type="PROSITE" id="PS51724">
    <property type="entry name" value="SPOR"/>
    <property type="match status" value="1"/>
</dbReference>
<dbReference type="InterPro" id="IPR009003">
    <property type="entry name" value="Peptidase_S1_PA"/>
</dbReference>
<organism evidence="3 4">
    <name type="scientific">Rhodobacter xanthinilyticus</name>
    <dbReference type="NCBI Taxonomy" id="1850250"/>
    <lineage>
        <taxon>Bacteria</taxon>
        <taxon>Pseudomonadati</taxon>
        <taxon>Pseudomonadota</taxon>
        <taxon>Alphaproteobacteria</taxon>
        <taxon>Rhodobacterales</taxon>
        <taxon>Rhodobacter group</taxon>
        <taxon>Rhodobacter</taxon>
    </lineage>
</organism>
<gene>
    <name evidence="3" type="ORF">LPB142_12995</name>
</gene>
<evidence type="ECO:0000313" key="3">
    <source>
        <dbReference type="EMBL" id="AOZ70120.1"/>
    </source>
</evidence>
<protein>
    <recommendedName>
        <fullName evidence="2">SPOR domain-containing protein</fullName>
    </recommendedName>
</protein>
<sequence>MRRAVSTVVAAGLTGLIWTGLAWAEPTWVQIEARPQRAQAEERARDWAGQFPDVSGYAMTTGWYAIALGPFATAEEADAQMRALKREGKIPPDSYLADGKRFGAAFWPAEGAAAEPAAEPAAEAPAEPPAPVAEAEPAPEAAPETLADSRRLEAALPRETRMEIQSALQWQGFYASAIDGAFGRGTRASIAAWQEAQGAEPTGVLSSAQQAALLEAVAADRAALGLAPVEEPEAGIAIELPLGLVEFDHYDPPFVHYRAKDGSGVSVLLISEPGDENALFGLYDVMQTLEIVPVEGERERGRSAFRLTGQNDKIHSHTEAALSGGLIKGFTLVYPAADEARMARVLAAMQASFKPMGTKALDPTLGKPLAVNRADLLSGLDKRHPEFARTGVYLAAKGDVLTAAAGLDACARVTLEDQPAKISFLDAGLGVAVITPENPTAAPAVARFQTAELGAGLEIAVAGFSYPEALSAPVLSFGTLSDLSGLAGEAAQARLAVRTLPGDAGGAVIDPTGAVMGMLLPAAATPDKRLPEDLAVAVQARALAPVLTAAGFAPEAATETRALPAEDLSDIAQKISARVACWN</sequence>
<dbReference type="SUPFAM" id="SSF50494">
    <property type="entry name" value="Trypsin-like serine proteases"/>
    <property type="match status" value="1"/>
</dbReference>
<dbReference type="AlphaFoldDB" id="A0A1D9MEB8"/>
<dbReference type="GO" id="GO:0042834">
    <property type="term" value="F:peptidoglycan binding"/>
    <property type="evidence" value="ECO:0007669"/>
    <property type="project" value="InterPro"/>
</dbReference>
<dbReference type="KEGG" id="rhp:LPB142_12995"/>
<dbReference type="Pfam" id="PF01471">
    <property type="entry name" value="PG_binding_1"/>
    <property type="match status" value="1"/>
</dbReference>
<reference evidence="3 4" key="1">
    <citation type="submission" date="2016-10" db="EMBL/GenBank/DDBJ databases">
        <title>Rhodobacter sp. LPB0142, isolated from sea water.</title>
        <authorList>
            <person name="Kim E."/>
            <person name="Yi H."/>
        </authorList>
    </citation>
    <scope>NUCLEOTIDE SEQUENCE [LARGE SCALE GENOMIC DNA]</scope>
    <source>
        <strain evidence="3 4">LPB0142</strain>
    </source>
</reference>
<dbReference type="Pfam" id="PF13365">
    <property type="entry name" value="Trypsin_2"/>
    <property type="match status" value="1"/>
</dbReference>
<dbReference type="InterPro" id="IPR007730">
    <property type="entry name" value="SPOR-like_dom"/>
</dbReference>
<dbReference type="RefSeq" id="WP_071166628.1">
    <property type="nucleotide sequence ID" value="NZ_CP017781.1"/>
</dbReference>
<proteinExistence type="predicted"/>
<dbReference type="SUPFAM" id="SSF47090">
    <property type="entry name" value="PGBD-like"/>
    <property type="match status" value="1"/>
</dbReference>
<evidence type="ECO:0000313" key="4">
    <source>
        <dbReference type="Proteomes" id="UP000176562"/>
    </source>
</evidence>
<dbReference type="InterPro" id="IPR036365">
    <property type="entry name" value="PGBD-like_sf"/>
</dbReference>
<dbReference type="Proteomes" id="UP000176562">
    <property type="component" value="Chromosome"/>
</dbReference>
<evidence type="ECO:0000259" key="2">
    <source>
        <dbReference type="PROSITE" id="PS51724"/>
    </source>
</evidence>
<dbReference type="InterPro" id="IPR036680">
    <property type="entry name" value="SPOR-like_sf"/>
</dbReference>
<feature type="compositionally biased region" description="Low complexity" evidence="1">
    <location>
        <begin position="132"/>
        <end position="144"/>
    </location>
</feature>
<dbReference type="InterPro" id="IPR002477">
    <property type="entry name" value="Peptidoglycan-bd-like"/>
</dbReference>
<dbReference type="Pfam" id="PF05036">
    <property type="entry name" value="SPOR"/>
    <property type="match status" value="1"/>
</dbReference>
<feature type="region of interest" description="Disordered" evidence="1">
    <location>
        <begin position="112"/>
        <end position="146"/>
    </location>
</feature>
<dbReference type="Gene3D" id="3.30.70.1070">
    <property type="entry name" value="Sporulation related repeat"/>
    <property type="match status" value="1"/>
</dbReference>